<keyword evidence="1" id="KW-1133">Transmembrane helix</keyword>
<proteinExistence type="predicted"/>
<gene>
    <name evidence="2" type="ORF">JQN06_10445</name>
</gene>
<evidence type="ECO:0000313" key="2">
    <source>
        <dbReference type="EMBL" id="MBT8726582.1"/>
    </source>
</evidence>
<keyword evidence="3" id="KW-1185">Reference proteome</keyword>
<keyword evidence="1" id="KW-0472">Membrane</keyword>
<comment type="caution">
    <text evidence="2">The sequence shown here is derived from an EMBL/GenBank/DDBJ whole genome shotgun (WGS) entry which is preliminary data.</text>
</comment>
<evidence type="ECO:0000256" key="1">
    <source>
        <dbReference type="SAM" id="Phobius"/>
    </source>
</evidence>
<organism evidence="2 3">
    <name type="scientific">Bacteroides uniformis</name>
    <dbReference type="NCBI Taxonomy" id="820"/>
    <lineage>
        <taxon>Bacteria</taxon>
        <taxon>Pseudomonadati</taxon>
        <taxon>Bacteroidota</taxon>
        <taxon>Bacteroidia</taxon>
        <taxon>Bacteroidales</taxon>
        <taxon>Bacteroidaceae</taxon>
        <taxon>Bacteroides</taxon>
    </lineage>
</organism>
<reference evidence="2 3" key="1">
    <citation type="submission" date="2020-12" db="EMBL/GenBank/DDBJ databases">
        <title>Microorganisms.</title>
        <authorList>
            <person name="Matos J."/>
            <person name="Faleiro L."/>
            <person name="Duarte I."/>
        </authorList>
    </citation>
    <scope>NUCLEOTIDE SEQUENCE [LARGE SCALE GENOMIC DNA]</scope>
    <source>
        <strain evidence="2 3">PtFD3Pch2</strain>
    </source>
</reference>
<evidence type="ECO:0000313" key="3">
    <source>
        <dbReference type="Proteomes" id="UP001196342"/>
    </source>
</evidence>
<dbReference type="Proteomes" id="UP001196342">
    <property type="component" value="Unassembled WGS sequence"/>
</dbReference>
<sequence>MSYYHYTSLEALNGILQRNEVGEKKLCFWATRYDCFKDKEEYLFGIDCLRECLLNLEKQGNLQEDRKIAAFFKHELIVENINLPFPYVISITSRNDNAYMWENYANHNNGVVLELALPQVNTEFKDYALYRLEKCIYVDSAKEQKIQDFINLYYTNTGLRLLKDGGKDAFDLLSKRPQAFVVFMAMFMLAFAAPAIKRKKFCKEEETRIILSVPVPRYADFIYNNIPLIQDLCHAFHSNLDAKNIANTIMQEKSRLRDDNTVCYYREFPLPEKSLSQVLVLNNESKLKAENILKQKGFDNVKVKIQKLPQKDKSILLQK</sequence>
<dbReference type="InterPro" id="IPR021352">
    <property type="entry name" value="DUF2971"/>
</dbReference>
<name>A0ABS5X3R5_BACUN</name>
<dbReference type="EMBL" id="JAFBJK010000003">
    <property type="protein sequence ID" value="MBT8726582.1"/>
    <property type="molecule type" value="Genomic_DNA"/>
</dbReference>
<dbReference type="Pfam" id="PF11185">
    <property type="entry name" value="DUF2971"/>
    <property type="match status" value="1"/>
</dbReference>
<keyword evidence="1" id="KW-0812">Transmembrane</keyword>
<accession>A0ABS5X3R5</accession>
<protein>
    <submittedName>
        <fullName evidence="2">DUF2971 domain-containing protein</fullName>
    </submittedName>
</protein>
<feature type="transmembrane region" description="Helical" evidence="1">
    <location>
        <begin position="179"/>
        <end position="196"/>
    </location>
</feature>